<dbReference type="PROSITE" id="PS50829">
    <property type="entry name" value="GYF"/>
    <property type="match status" value="1"/>
</dbReference>
<reference evidence="6" key="1">
    <citation type="submission" date="2016-04" db="UniProtKB">
        <authorList>
            <consortium name="WormBaseParasite"/>
        </authorList>
    </citation>
    <scope>IDENTIFICATION</scope>
</reference>
<reference evidence="4 5" key="2">
    <citation type="submission" date="2018-11" db="EMBL/GenBank/DDBJ databases">
        <authorList>
            <consortium name="Pathogen Informatics"/>
        </authorList>
    </citation>
    <scope>NUCLEOTIDE SEQUENCE [LARGE SCALE GENOMIC DNA]</scope>
</reference>
<feature type="region of interest" description="Disordered" evidence="2">
    <location>
        <begin position="264"/>
        <end position="295"/>
    </location>
</feature>
<gene>
    <name evidence="4" type="ORF">TCLT_LOCUS6682</name>
</gene>
<feature type="region of interest" description="Disordered" evidence="2">
    <location>
        <begin position="989"/>
        <end position="1044"/>
    </location>
</feature>
<dbReference type="WBParaSite" id="TCLT_0000669301-mRNA-1">
    <property type="protein sequence ID" value="TCLT_0000669301-mRNA-1"/>
    <property type="gene ID" value="TCLT_0000669301"/>
</dbReference>
<keyword evidence="5" id="KW-1185">Reference proteome</keyword>
<evidence type="ECO:0000256" key="1">
    <source>
        <dbReference type="SAM" id="Coils"/>
    </source>
</evidence>
<dbReference type="PANTHER" id="PTHR14445:SF36">
    <property type="entry name" value="FI03272P-RELATED"/>
    <property type="match status" value="1"/>
</dbReference>
<evidence type="ECO:0000259" key="3">
    <source>
        <dbReference type="PROSITE" id="PS50829"/>
    </source>
</evidence>
<dbReference type="STRING" id="103827.A0A0N5D1G8"/>
<feature type="compositionally biased region" description="Basic and acidic residues" evidence="2">
    <location>
        <begin position="989"/>
        <end position="1004"/>
    </location>
</feature>
<dbReference type="GO" id="GO:0005829">
    <property type="term" value="C:cytosol"/>
    <property type="evidence" value="ECO:0007669"/>
    <property type="project" value="TreeGrafter"/>
</dbReference>
<sequence length="1083" mass="121472">MSTTAIAAESNSLNFNPAWMRAVPVSMSTEDGNRCNNRTEPFFVTEKLNVDYPIAEPIFVKNRYGREDLLALLSKNASPPIGLDKCQFFVATAQKPIVLLPFSDTETRLQHNINSSKAMSLLNHVDRATIASGGMIGGAGILAQLRTSQENRSFSPSWMPASGSLVFLKCIFGTSLFSAELEFFSRFYHSFTGVGRGSLQFGRTNAFGSTYRGRGIAQSNSHISDSTIIGRHSFSLFFLTMYANVGVNRNLRSCSTNFGRGSNITQPFSSRAQGLYDPRDPRDRPRQRLRSTSDDVSCQQFGCSIEDSSAGALNSGWTQVGRSAAPWNKRTHANTNTTLQQPSTNSEFPSHSQLPEWMSDDHEREGNSNLGESGSFDDSGQFRTCNIVERMANLTLKSPATTISQINITERFWQGHQKEEKTMMSAVPVSIHSKWSALSENLEQHPNKYPNDAALIGHSLSQTQAASIGLAARSDGVNEWFYVDPKNAVQGPFPTAHMQAWYKLGYFTSSLRVRHEQSPDSSFMTLGELITLNGEDEPFKLKTLPSTVMQLPLQQTQEVSRNIWSRDYNASIIEVAKVKEERQRLEEEQRRVAEQERQLKEMREALMKEEEERIAREQKIIEKELQLQKAELGFTFHSVLFFQKELERLAAEEKERAAAREREIEAEMRRLAEEMEKSRKEEVERALAETRRVCYCSLVVLVVVYQKEEEARWQLKLEMEKLLQEERELKIKERDEEAVKKIVTEQEQKKRQSAIYEKDLSHKSSPETKKEKIFVVAPWVAAKNNGVLDRSEPSLLVIQQEEERQMIEEIKQRQQEHINGGVANEPVCAGVWNSAAQKLQWKSNNQLPFESKSQPLAAWSGAKTGNDNSNAGNNITLSKVVLDLVSGGNEKAKRSVNSLIRSDQESKMTTSAQHEAVKKIFKQAVADNPLTSWMIGRVKELNPQVDADVFAAFIEGVDNPNEVEDYIIGYLGEGRSVKSLIREFLERRSQARQKKEPVDKDDLTHPAQAADGVSIGSASNKPDNSTSQQTFTGGGKRKKKGNKGNKLVVDGAYLGFKGTADPNRTNVGEIDTVGGMTASYSHK</sequence>
<evidence type="ECO:0000256" key="2">
    <source>
        <dbReference type="SAM" id="MobiDB-lite"/>
    </source>
</evidence>
<evidence type="ECO:0000313" key="4">
    <source>
        <dbReference type="EMBL" id="VDN04057.1"/>
    </source>
</evidence>
<name>A0A0N5D1G8_THECL</name>
<keyword evidence="1" id="KW-0175">Coiled coil</keyword>
<feature type="compositionally biased region" description="Polar residues" evidence="2">
    <location>
        <begin position="367"/>
        <end position="377"/>
    </location>
</feature>
<dbReference type="InterPro" id="IPR051640">
    <property type="entry name" value="GRB10-interact_GYF"/>
</dbReference>
<feature type="compositionally biased region" description="Polar residues" evidence="2">
    <location>
        <begin position="334"/>
        <end position="353"/>
    </location>
</feature>
<dbReference type="Proteomes" id="UP000276776">
    <property type="component" value="Unassembled WGS sequence"/>
</dbReference>
<feature type="compositionally biased region" description="Polar residues" evidence="2">
    <location>
        <begin position="1016"/>
        <end position="1031"/>
    </location>
</feature>
<organism evidence="6">
    <name type="scientific">Thelazia callipaeda</name>
    <name type="common">Oriental eyeworm</name>
    <name type="synonym">Parasitic nematode</name>
    <dbReference type="NCBI Taxonomy" id="103827"/>
    <lineage>
        <taxon>Eukaryota</taxon>
        <taxon>Metazoa</taxon>
        <taxon>Ecdysozoa</taxon>
        <taxon>Nematoda</taxon>
        <taxon>Chromadorea</taxon>
        <taxon>Rhabditida</taxon>
        <taxon>Spirurina</taxon>
        <taxon>Spiruromorpha</taxon>
        <taxon>Thelazioidea</taxon>
        <taxon>Thelaziidae</taxon>
        <taxon>Thelazia</taxon>
    </lineage>
</organism>
<dbReference type="Pfam" id="PF02213">
    <property type="entry name" value="GYF"/>
    <property type="match status" value="1"/>
</dbReference>
<feature type="domain" description="GYF" evidence="3">
    <location>
        <begin position="477"/>
        <end position="527"/>
    </location>
</feature>
<accession>A0A0N5D1G8</accession>
<dbReference type="EMBL" id="UYYF01004435">
    <property type="protein sequence ID" value="VDN04057.1"/>
    <property type="molecule type" value="Genomic_DNA"/>
</dbReference>
<feature type="compositionally biased region" description="Basic and acidic residues" evidence="2">
    <location>
        <begin position="277"/>
        <end position="286"/>
    </location>
</feature>
<dbReference type="InterPro" id="IPR003169">
    <property type="entry name" value="GYF"/>
</dbReference>
<dbReference type="SUPFAM" id="SSF55277">
    <property type="entry name" value="GYF domain"/>
    <property type="match status" value="1"/>
</dbReference>
<dbReference type="PANTHER" id="PTHR14445">
    <property type="entry name" value="GRB10 INTERACTING GYF PROTEIN"/>
    <property type="match status" value="1"/>
</dbReference>
<dbReference type="SMART" id="SM00444">
    <property type="entry name" value="GYF"/>
    <property type="match status" value="1"/>
</dbReference>
<feature type="coiled-coil region" evidence="1">
    <location>
        <begin position="568"/>
        <end position="681"/>
    </location>
</feature>
<proteinExistence type="predicted"/>
<feature type="region of interest" description="Disordered" evidence="2">
    <location>
        <begin position="334"/>
        <end position="377"/>
    </location>
</feature>
<dbReference type="OrthoDB" id="48509at2759"/>
<dbReference type="CDD" id="cd00072">
    <property type="entry name" value="GYF"/>
    <property type="match status" value="1"/>
</dbReference>
<protein>
    <submittedName>
        <fullName evidence="6">GYF domain-containing protein</fullName>
    </submittedName>
</protein>
<feature type="coiled-coil region" evidence="1">
    <location>
        <begin position="705"/>
        <end position="735"/>
    </location>
</feature>
<dbReference type="AlphaFoldDB" id="A0A0N5D1G8"/>
<dbReference type="Gene3D" id="3.30.1490.40">
    <property type="match status" value="1"/>
</dbReference>
<evidence type="ECO:0000313" key="6">
    <source>
        <dbReference type="WBParaSite" id="TCLT_0000669301-mRNA-1"/>
    </source>
</evidence>
<evidence type="ECO:0000313" key="5">
    <source>
        <dbReference type="Proteomes" id="UP000276776"/>
    </source>
</evidence>
<dbReference type="OMA" id="WMEDGED"/>
<dbReference type="InterPro" id="IPR035445">
    <property type="entry name" value="GYF-like_dom_sf"/>
</dbReference>